<dbReference type="STRING" id="1391654.AKJ09_00989"/>
<evidence type="ECO:0000313" key="2">
    <source>
        <dbReference type="Proteomes" id="UP000064967"/>
    </source>
</evidence>
<name>A0A0K1PLC7_9BACT</name>
<proteinExistence type="predicted"/>
<organism evidence="1 2">
    <name type="scientific">Labilithrix luteola</name>
    <dbReference type="NCBI Taxonomy" id="1391654"/>
    <lineage>
        <taxon>Bacteria</taxon>
        <taxon>Pseudomonadati</taxon>
        <taxon>Myxococcota</taxon>
        <taxon>Polyangia</taxon>
        <taxon>Polyangiales</taxon>
        <taxon>Labilitrichaceae</taxon>
        <taxon>Labilithrix</taxon>
    </lineage>
</organism>
<gene>
    <name evidence="1" type="ORF">AKJ09_00989</name>
</gene>
<dbReference type="AlphaFoldDB" id="A0A0K1PLC7"/>
<evidence type="ECO:0000313" key="1">
    <source>
        <dbReference type="EMBL" id="AKU94325.1"/>
    </source>
</evidence>
<dbReference type="Proteomes" id="UP000064967">
    <property type="component" value="Chromosome"/>
</dbReference>
<dbReference type="KEGG" id="llu:AKJ09_00989"/>
<reference evidence="1 2" key="1">
    <citation type="submission" date="2015-08" db="EMBL/GenBank/DDBJ databases">
        <authorList>
            <person name="Babu N.S."/>
            <person name="Beckwith C.J."/>
            <person name="Beseler K.G."/>
            <person name="Brison A."/>
            <person name="Carone J.V."/>
            <person name="Caskin T.P."/>
            <person name="Diamond M."/>
            <person name="Durham M.E."/>
            <person name="Foxe J.M."/>
            <person name="Go M."/>
            <person name="Henderson B.A."/>
            <person name="Jones I.B."/>
            <person name="McGettigan J.A."/>
            <person name="Micheletti S.J."/>
            <person name="Nasrallah M.E."/>
            <person name="Ortiz D."/>
            <person name="Piller C.R."/>
            <person name="Privatt S.R."/>
            <person name="Schneider S.L."/>
            <person name="Sharp S."/>
            <person name="Smith T.C."/>
            <person name="Stanton J.D."/>
            <person name="Ullery H.E."/>
            <person name="Wilson R.J."/>
            <person name="Serrano M.G."/>
            <person name="Buck G."/>
            <person name="Lee V."/>
            <person name="Wang Y."/>
            <person name="Carvalho R."/>
            <person name="Voegtly L."/>
            <person name="Shi R."/>
            <person name="Duckworth R."/>
            <person name="Johnson A."/>
            <person name="Loviza R."/>
            <person name="Walstead R."/>
            <person name="Shah Z."/>
            <person name="Kiflezghi M."/>
            <person name="Wade K."/>
            <person name="Ball S.L."/>
            <person name="Bradley K.W."/>
            <person name="Asai D.J."/>
            <person name="Bowman C.A."/>
            <person name="Russell D.A."/>
            <person name="Pope W.H."/>
            <person name="Jacobs-Sera D."/>
            <person name="Hendrix R.W."/>
            <person name="Hatfull G.F."/>
        </authorList>
    </citation>
    <scope>NUCLEOTIDE SEQUENCE [LARGE SCALE GENOMIC DNA]</scope>
    <source>
        <strain evidence="1 2">DSM 27648</strain>
    </source>
</reference>
<accession>A0A0K1PLC7</accession>
<protein>
    <submittedName>
        <fullName evidence="1">Uncharacterized protein</fullName>
    </submittedName>
</protein>
<dbReference type="EMBL" id="CP012333">
    <property type="protein sequence ID" value="AKU94325.1"/>
    <property type="molecule type" value="Genomic_DNA"/>
</dbReference>
<keyword evidence="2" id="KW-1185">Reference proteome</keyword>
<sequence length="134" mass="14814">MLSQARGHTAYLSDVTWPPNKTWIVSHVTERGLANMADQGLVPANLTHTQAWLARHGKTPDDWWGELDYSGPCDHIRDQDCDGWWDHGDDAHPVHDDCPDVADPLQQDAHDDGLGDACTPPPIVVTNPLPNEPL</sequence>